<name>A0A1C7MJ01_GRIFR</name>
<reference evidence="1 2" key="1">
    <citation type="submission" date="2016-03" db="EMBL/GenBank/DDBJ databases">
        <title>Whole genome sequencing of Grifola frondosa 9006-11.</title>
        <authorList>
            <person name="Min B."/>
            <person name="Park H."/>
            <person name="Kim J.-G."/>
            <person name="Cho H."/>
            <person name="Oh Y.-L."/>
            <person name="Kong W.-S."/>
            <person name="Choi I.-G."/>
        </authorList>
    </citation>
    <scope>NUCLEOTIDE SEQUENCE [LARGE SCALE GENOMIC DNA]</scope>
    <source>
        <strain evidence="1 2">9006-11</strain>
    </source>
</reference>
<organism evidence="1 2">
    <name type="scientific">Grifola frondosa</name>
    <name type="common">Maitake</name>
    <name type="synonym">Polyporus frondosus</name>
    <dbReference type="NCBI Taxonomy" id="5627"/>
    <lineage>
        <taxon>Eukaryota</taxon>
        <taxon>Fungi</taxon>
        <taxon>Dikarya</taxon>
        <taxon>Basidiomycota</taxon>
        <taxon>Agaricomycotina</taxon>
        <taxon>Agaricomycetes</taxon>
        <taxon>Polyporales</taxon>
        <taxon>Grifolaceae</taxon>
        <taxon>Grifola</taxon>
    </lineage>
</organism>
<protein>
    <submittedName>
        <fullName evidence="1">Uncharacterized protein</fullName>
    </submittedName>
</protein>
<proteinExistence type="predicted"/>
<evidence type="ECO:0000313" key="2">
    <source>
        <dbReference type="Proteomes" id="UP000092993"/>
    </source>
</evidence>
<dbReference type="EMBL" id="LUGG01000003">
    <property type="protein sequence ID" value="OBZ76336.1"/>
    <property type="molecule type" value="Genomic_DNA"/>
</dbReference>
<dbReference type="AlphaFoldDB" id="A0A1C7MJ01"/>
<accession>A0A1C7MJ01</accession>
<sequence length="76" mass="8137">MLSTTPLTPAAPDPLALTPYAFSETEKPCTLRSTPTMLPSPTSSLVKISLSCGVGEACNVRWTAIHRPVKTTHSRN</sequence>
<evidence type="ECO:0000313" key="1">
    <source>
        <dbReference type="EMBL" id="OBZ76336.1"/>
    </source>
</evidence>
<gene>
    <name evidence="1" type="ORF">A0H81_03470</name>
</gene>
<dbReference type="Proteomes" id="UP000092993">
    <property type="component" value="Unassembled WGS sequence"/>
</dbReference>
<keyword evidence="2" id="KW-1185">Reference proteome</keyword>
<comment type="caution">
    <text evidence="1">The sequence shown here is derived from an EMBL/GenBank/DDBJ whole genome shotgun (WGS) entry which is preliminary data.</text>
</comment>